<feature type="region of interest" description="Disordered" evidence="1">
    <location>
        <begin position="112"/>
        <end position="132"/>
    </location>
</feature>
<dbReference type="Proteomes" id="UP000281431">
    <property type="component" value="Unassembled WGS sequence"/>
</dbReference>
<keyword evidence="3" id="KW-1185">Reference proteome</keyword>
<sequence length="148" mass="16078">MTDGIRKPAGDSRRTVIKKGALAATAFTVGAGATATAVAAVNGEVAVLHGSDYSPGADFDILTQFGTRTRDDFFERYDEDEDVFTDPSDWEVYVIRIDIGESEGELGHLLIDDDDDDLDVEPGDSGSMDEIASFRNPEWNLVETEVDI</sequence>
<organism evidence="2 3">
    <name type="scientific">Natrarchaeobius chitinivorans</name>
    <dbReference type="NCBI Taxonomy" id="1679083"/>
    <lineage>
        <taxon>Archaea</taxon>
        <taxon>Methanobacteriati</taxon>
        <taxon>Methanobacteriota</taxon>
        <taxon>Stenosarchaea group</taxon>
        <taxon>Halobacteria</taxon>
        <taxon>Halobacteriales</taxon>
        <taxon>Natrialbaceae</taxon>
        <taxon>Natrarchaeobius</taxon>
    </lineage>
</organism>
<dbReference type="PROSITE" id="PS51318">
    <property type="entry name" value="TAT"/>
    <property type="match status" value="1"/>
</dbReference>
<feature type="compositionally biased region" description="Acidic residues" evidence="1">
    <location>
        <begin position="112"/>
        <end position="122"/>
    </location>
</feature>
<evidence type="ECO:0000313" key="2">
    <source>
        <dbReference type="EMBL" id="RQH03195.1"/>
    </source>
</evidence>
<protein>
    <submittedName>
        <fullName evidence="2">Calcium-binding protein</fullName>
    </submittedName>
</protein>
<dbReference type="AlphaFoldDB" id="A0A3N6MNG7"/>
<comment type="caution">
    <text evidence="2">The sequence shown here is derived from an EMBL/GenBank/DDBJ whole genome shotgun (WGS) entry which is preliminary data.</text>
</comment>
<accession>A0A3N6MNG7</accession>
<gene>
    <name evidence="2" type="ORF">EA472_00990</name>
</gene>
<proteinExistence type="predicted"/>
<dbReference type="InterPro" id="IPR006311">
    <property type="entry name" value="TAT_signal"/>
</dbReference>
<dbReference type="EMBL" id="REFZ01000001">
    <property type="protein sequence ID" value="RQH03195.1"/>
    <property type="molecule type" value="Genomic_DNA"/>
</dbReference>
<name>A0A3N6MNG7_NATCH</name>
<evidence type="ECO:0000256" key="1">
    <source>
        <dbReference type="SAM" id="MobiDB-lite"/>
    </source>
</evidence>
<evidence type="ECO:0000313" key="3">
    <source>
        <dbReference type="Proteomes" id="UP000281431"/>
    </source>
</evidence>
<reference evidence="2 3" key="1">
    <citation type="submission" date="2018-10" db="EMBL/GenBank/DDBJ databases">
        <title>Natrarchaeobius chitinivorans gen. nov., sp. nov., and Natrarchaeobius haloalkaliphilus sp. nov., alkaliphilic, chitin-utilizing haloarchaea from hypersaline alkaline lakes.</title>
        <authorList>
            <person name="Sorokin D.Y."/>
            <person name="Elcheninov A.G."/>
            <person name="Kostrikina N.A."/>
            <person name="Bale N.J."/>
            <person name="Sinninghe Damste J.S."/>
            <person name="Khijniak T.V."/>
            <person name="Kublanov I.V."/>
            <person name="Toshchakov S.V."/>
        </authorList>
    </citation>
    <scope>NUCLEOTIDE SEQUENCE [LARGE SCALE GENOMIC DNA]</scope>
    <source>
        <strain evidence="2 3">AArcht7</strain>
    </source>
</reference>